<dbReference type="SUPFAM" id="SSF57302">
    <property type="entry name" value="Snake toxin-like"/>
    <property type="match status" value="1"/>
</dbReference>
<evidence type="ECO:0000256" key="3">
    <source>
        <dbReference type="SAM" id="SignalP"/>
    </source>
</evidence>
<evidence type="ECO:0000313" key="6">
    <source>
        <dbReference type="RefSeq" id="XP_008571769.1"/>
    </source>
</evidence>
<keyword evidence="5" id="KW-1185">Reference proteome</keyword>
<proteinExistence type="predicted"/>
<dbReference type="Gene3D" id="2.10.60.10">
    <property type="entry name" value="CD59"/>
    <property type="match status" value="1"/>
</dbReference>
<dbReference type="InterPro" id="IPR051110">
    <property type="entry name" value="Ly-6/neurotoxin-like_GPI-ap"/>
</dbReference>
<evidence type="ECO:0000256" key="2">
    <source>
        <dbReference type="SAM" id="MobiDB-lite"/>
    </source>
</evidence>
<dbReference type="InterPro" id="IPR045860">
    <property type="entry name" value="Snake_toxin-like_sf"/>
</dbReference>
<feature type="compositionally biased region" description="Acidic residues" evidence="2">
    <location>
        <begin position="23"/>
        <end position="49"/>
    </location>
</feature>
<dbReference type="PANTHER" id="PTHR16983">
    <property type="entry name" value="UPAR/LY6 DOMAIN-CONTAINING PROTEIN"/>
    <property type="match status" value="1"/>
</dbReference>
<sequence length="174" mass="18805">MKALMAVLLALLLCALPGRGPAQEEEEDNWDLEPDSEGYDDDEEDEEEGEATRLPPGLLQCYTCQSLHREDSCNQTQRCSHSQTFCTTLIAHGSTASGLLTTLSTWCATSCQPFSKTVEDTQLTLTCCQSFLCNIPPWQSSHVPDPLGSGADGPLGSLQNAGPALLLSLWAMRA</sequence>
<dbReference type="Pfam" id="PF00087">
    <property type="entry name" value="Toxin_TOLIP"/>
    <property type="match status" value="1"/>
</dbReference>
<dbReference type="PANTHER" id="PTHR16983:SF12">
    <property type="entry name" value="GLYCOSYLPHOSPHATIDYLINOSITOL-ANCHORED HIGH DENSITY LIPOPROTEIN-BINDING PROTEIN 1"/>
    <property type="match status" value="1"/>
</dbReference>
<dbReference type="Proteomes" id="UP000694923">
    <property type="component" value="Unplaced"/>
</dbReference>
<feature type="region of interest" description="Disordered" evidence="2">
    <location>
        <begin position="21"/>
        <end position="52"/>
    </location>
</feature>
<evidence type="ECO:0000256" key="1">
    <source>
        <dbReference type="ARBA" id="ARBA00022729"/>
    </source>
</evidence>
<gene>
    <name evidence="6" type="primary">GPIHBP1</name>
</gene>
<dbReference type="InterPro" id="IPR035076">
    <property type="entry name" value="Toxin/TOLIP"/>
</dbReference>
<reference evidence="6" key="1">
    <citation type="submission" date="2025-08" db="UniProtKB">
        <authorList>
            <consortium name="RefSeq"/>
        </authorList>
    </citation>
    <scope>IDENTIFICATION</scope>
</reference>
<dbReference type="RefSeq" id="XP_008571769.1">
    <property type="nucleotide sequence ID" value="XM_008573547.1"/>
</dbReference>
<accession>A0ABM0QTS8</accession>
<feature type="signal peptide" evidence="3">
    <location>
        <begin position="1"/>
        <end position="22"/>
    </location>
</feature>
<keyword evidence="6" id="KW-0449">Lipoprotein</keyword>
<organism evidence="5 6">
    <name type="scientific">Galeopterus variegatus</name>
    <name type="common">Malayan flying lemur</name>
    <name type="synonym">Cynocephalus variegatus</name>
    <dbReference type="NCBI Taxonomy" id="482537"/>
    <lineage>
        <taxon>Eukaryota</taxon>
        <taxon>Metazoa</taxon>
        <taxon>Chordata</taxon>
        <taxon>Craniata</taxon>
        <taxon>Vertebrata</taxon>
        <taxon>Euteleostomi</taxon>
        <taxon>Mammalia</taxon>
        <taxon>Eutheria</taxon>
        <taxon>Euarchontoglires</taxon>
        <taxon>Dermoptera</taxon>
        <taxon>Cynocephalidae</taxon>
        <taxon>Galeopterus</taxon>
    </lineage>
</organism>
<name>A0ABM0QTS8_GALVR</name>
<protein>
    <submittedName>
        <fullName evidence="6">Glycosylphosphatidylinositol-anchored high density lipoprotein-binding protein 1</fullName>
    </submittedName>
</protein>
<evidence type="ECO:0000313" key="5">
    <source>
        <dbReference type="Proteomes" id="UP000694923"/>
    </source>
</evidence>
<keyword evidence="1 3" id="KW-0732">Signal</keyword>
<feature type="domain" description="Snake toxin/toxin-like" evidence="4">
    <location>
        <begin position="59"/>
        <end position="134"/>
    </location>
</feature>
<evidence type="ECO:0000259" key="4">
    <source>
        <dbReference type="Pfam" id="PF00087"/>
    </source>
</evidence>
<feature type="chain" id="PRO_5047472336" evidence="3">
    <location>
        <begin position="23"/>
        <end position="174"/>
    </location>
</feature>
<dbReference type="GeneID" id="103591137"/>
<dbReference type="CDD" id="cd23575">
    <property type="entry name" value="TFP_LU_ECD_GPIHBP1"/>
    <property type="match status" value="1"/>
</dbReference>